<evidence type="ECO:0000313" key="3">
    <source>
        <dbReference type="EMBL" id="KAJ7212492.1"/>
    </source>
</evidence>
<reference evidence="3" key="1">
    <citation type="submission" date="2023-03" db="EMBL/GenBank/DDBJ databases">
        <title>Massive genome expansion in bonnet fungi (Mycena s.s.) driven by repeated elements and novel gene families across ecological guilds.</title>
        <authorList>
            <consortium name="Lawrence Berkeley National Laboratory"/>
            <person name="Harder C.B."/>
            <person name="Miyauchi S."/>
            <person name="Viragh M."/>
            <person name="Kuo A."/>
            <person name="Thoen E."/>
            <person name="Andreopoulos B."/>
            <person name="Lu D."/>
            <person name="Skrede I."/>
            <person name="Drula E."/>
            <person name="Henrissat B."/>
            <person name="Morin E."/>
            <person name="Kohler A."/>
            <person name="Barry K."/>
            <person name="LaButti K."/>
            <person name="Morin E."/>
            <person name="Salamov A."/>
            <person name="Lipzen A."/>
            <person name="Mereny Z."/>
            <person name="Hegedus B."/>
            <person name="Baldrian P."/>
            <person name="Stursova M."/>
            <person name="Weitz H."/>
            <person name="Taylor A."/>
            <person name="Grigoriev I.V."/>
            <person name="Nagy L.G."/>
            <person name="Martin F."/>
            <person name="Kauserud H."/>
        </authorList>
    </citation>
    <scope>NUCLEOTIDE SEQUENCE</scope>
    <source>
        <strain evidence="3">9144</strain>
    </source>
</reference>
<dbReference type="GO" id="GO:0004672">
    <property type="term" value="F:protein kinase activity"/>
    <property type="evidence" value="ECO:0007669"/>
    <property type="project" value="InterPro"/>
</dbReference>
<accession>A0AAD6YCZ1</accession>
<name>A0AAD6YCZ1_9AGAR</name>
<keyword evidence="4" id="KW-1185">Reference proteome</keyword>
<feature type="domain" description="Protein kinase" evidence="2">
    <location>
        <begin position="349"/>
        <end position="501"/>
    </location>
</feature>
<evidence type="ECO:0000259" key="2">
    <source>
        <dbReference type="PROSITE" id="PS50011"/>
    </source>
</evidence>
<feature type="non-terminal residue" evidence="3">
    <location>
        <position position="501"/>
    </location>
</feature>
<organism evidence="3 4">
    <name type="scientific">Mycena pura</name>
    <dbReference type="NCBI Taxonomy" id="153505"/>
    <lineage>
        <taxon>Eukaryota</taxon>
        <taxon>Fungi</taxon>
        <taxon>Dikarya</taxon>
        <taxon>Basidiomycota</taxon>
        <taxon>Agaricomycotina</taxon>
        <taxon>Agaricomycetes</taxon>
        <taxon>Agaricomycetidae</taxon>
        <taxon>Agaricales</taxon>
        <taxon>Marasmiineae</taxon>
        <taxon>Mycenaceae</taxon>
        <taxon>Mycena</taxon>
    </lineage>
</organism>
<evidence type="ECO:0000313" key="4">
    <source>
        <dbReference type="Proteomes" id="UP001219525"/>
    </source>
</evidence>
<comment type="caution">
    <text evidence="3">The sequence shown here is derived from an EMBL/GenBank/DDBJ whole genome shotgun (WGS) entry which is preliminary data.</text>
</comment>
<dbReference type="InterPro" id="IPR000719">
    <property type="entry name" value="Prot_kinase_dom"/>
</dbReference>
<evidence type="ECO:0000256" key="1">
    <source>
        <dbReference type="SAM" id="MobiDB-lite"/>
    </source>
</evidence>
<feature type="region of interest" description="Disordered" evidence="1">
    <location>
        <begin position="59"/>
        <end position="80"/>
    </location>
</feature>
<dbReference type="InterPro" id="IPR011009">
    <property type="entry name" value="Kinase-like_dom_sf"/>
</dbReference>
<sequence>MDPNTQKLKRYLANPAYWDSLKRSTDVAQWTGTDDPVSYRDALLMCQCIPPVTRTGESASTVTKTISEKERSTSPLKGVLHDPDWLEKGIHSLASSFDKPYPKEDRETLAPFLLVNRYKPVPPEKDERRTDKFHLNRILEPAAVIAASMLGQDVEAEYAPSQNDTVGDLIVTIAQRYGFIAESKRGLVFMTHLPALLALAGSRFPWPRRTEQPSEAVRMWIQIWAEMIEYDVFYAKRFSPLGTIYIYRKPGQYFLYHSQVYDDMDGDVMRSTALTLLAQSRPVAPLAARLMDAVVGRLIVQSFLSWFMDMVVCVALIVATVYGSRGVGVRTSRGYALFYSVGKETIFPAIFSTRLGAGSSGTVLRSADGRRVLKVFTDVDKARNEAAMLKLCHEYPEIRTPQFLGLYSNPRNFGIVMSYAGTAVKDIYSAPDDQKRQLVSILKALHRKGIHHHDVRSENIMINSRRLVTLVDFDRACLVDGGCIFCSDMEMIGLLEASMGY</sequence>
<protein>
    <recommendedName>
        <fullName evidence="2">Protein kinase domain-containing protein</fullName>
    </recommendedName>
</protein>
<dbReference type="AlphaFoldDB" id="A0AAD6YCZ1"/>
<dbReference type="Gene3D" id="1.10.510.10">
    <property type="entry name" value="Transferase(Phosphotransferase) domain 1"/>
    <property type="match status" value="1"/>
</dbReference>
<dbReference type="SUPFAM" id="SSF56112">
    <property type="entry name" value="Protein kinase-like (PK-like)"/>
    <property type="match status" value="1"/>
</dbReference>
<proteinExistence type="predicted"/>
<dbReference type="Proteomes" id="UP001219525">
    <property type="component" value="Unassembled WGS sequence"/>
</dbReference>
<dbReference type="PROSITE" id="PS00109">
    <property type="entry name" value="PROTEIN_KINASE_TYR"/>
    <property type="match status" value="1"/>
</dbReference>
<gene>
    <name evidence="3" type="ORF">GGX14DRAFT_446564</name>
</gene>
<dbReference type="Pfam" id="PF00069">
    <property type="entry name" value="Pkinase"/>
    <property type="match status" value="1"/>
</dbReference>
<dbReference type="EMBL" id="JARJCW010000023">
    <property type="protein sequence ID" value="KAJ7212492.1"/>
    <property type="molecule type" value="Genomic_DNA"/>
</dbReference>
<dbReference type="InterPro" id="IPR008266">
    <property type="entry name" value="Tyr_kinase_AS"/>
</dbReference>
<dbReference type="GO" id="GO:0005524">
    <property type="term" value="F:ATP binding"/>
    <property type="evidence" value="ECO:0007669"/>
    <property type="project" value="InterPro"/>
</dbReference>
<dbReference type="PROSITE" id="PS50011">
    <property type="entry name" value="PROTEIN_KINASE_DOM"/>
    <property type="match status" value="1"/>
</dbReference>